<dbReference type="STRING" id="568069.A0A1J1HZ96"/>
<reference evidence="3 4" key="1">
    <citation type="submission" date="2015-04" db="EMBL/GenBank/DDBJ databases">
        <authorList>
            <person name="Syromyatnikov M.Y."/>
            <person name="Popov V.N."/>
        </authorList>
    </citation>
    <scope>NUCLEOTIDE SEQUENCE [LARGE SCALE GENOMIC DNA]</scope>
</reference>
<dbReference type="InterPro" id="IPR002347">
    <property type="entry name" value="SDR_fam"/>
</dbReference>
<protein>
    <submittedName>
        <fullName evidence="3">CLUMA_CG005118, isoform A</fullName>
    </submittedName>
</protein>
<keyword evidence="1" id="KW-0560">Oxidoreductase</keyword>
<dbReference type="InterPro" id="IPR036291">
    <property type="entry name" value="NAD(P)-bd_dom_sf"/>
</dbReference>
<evidence type="ECO:0000313" key="3">
    <source>
        <dbReference type="EMBL" id="CRK91449.1"/>
    </source>
</evidence>
<keyword evidence="2" id="KW-0472">Membrane</keyword>
<feature type="transmembrane region" description="Helical" evidence="2">
    <location>
        <begin position="12"/>
        <end position="33"/>
    </location>
</feature>
<dbReference type="CDD" id="cd05327">
    <property type="entry name" value="retinol-DH_like_SDR_c_like"/>
    <property type="match status" value="1"/>
</dbReference>
<evidence type="ECO:0000256" key="2">
    <source>
        <dbReference type="SAM" id="Phobius"/>
    </source>
</evidence>
<evidence type="ECO:0000256" key="1">
    <source>
        <dbReference type="ARBA" id="ARBA00023002"/>
    </source>
</evidence>
<proteinExistence type="predicted"/>
<sequence length="334" mass="38160">MAWYEIPNTNAMSIYFTIVFGIFTVIFVFRLWLKATCGKFTSNVRMDGKTVLITGGNSGIGKETAKDLAKRGARVIMACRTMDTANKARDEIVKSTGNQNVVVMKLDLSSQQSIRDFSKEFLRCETRLDLLIHNAGYAGVFKKAKSVDGIELTMATNHYGPFLLTHLVINLMKKSSPARIVVVSSKYHHVSTLKPTREGDLNPIDFWLPGQLYNNSKFANILFTLELAKRLKRFNITVNCLHPGMTNSKIWRNYPICLQIPLAIFKFFLKNSYEGCQTTLFVALSPDLNFVSGRYFRNCRESRPNARVFNKQWQTILWDESRKLMKLTKQDPII</sequence>
<dbReference type="GO" id="GO:0016491">
    <property type="term" value="F:oxidoreductase activity"/>
    <property type="evidence" value="ECO:0007669"/>
    <property type="project" value="UniProtKB-KW"/>
</dbReference>
<dbReference type="EMBL" id="CVRI01000021">
    <property type="protein sequence ID" value="CRK91449.1"/>
    <property type="molecule type" value="Genomic_DNA"/>
</dbReference>
<gene>
    <name evidence="3" type="ORF">CLUMA_CG005118</name>
</gene>
<dbReference type="Proteomes" id="UP000183832">
    <property type="component" value="Unassembled WGS sequence"/>
</dbReference>
<keyword evidence="4" id="KW-1185">Reference proteome</keyword>
<dbReference type="Pfam" id="PF00106">
    <property type="entry name" value="adh_short"/>
    <property type="match status" value="2"/>
</dbReference>
<accession>A0A1J1HZ96</accession>
<dbReference type="AlphaFoldDB" id="A0A1J1HZ96"/>
<organism evidence="3 4">
    <name type="scientific">Clunio marinus</name>
    <dbReference type="NCBI Taxonomy" id="568069"/>
    <lineage>
        <taxon>Eukaryota</taxon>
        <taxon>Metazoa</taxon>
        <taxon>Ecdysozoa</taxon>
        <taxon>Arthropoda</taxon>
        <taxon>Hexapoda</taxon>
        <taxon>Insecta</taxon>
        <taxon>Pterygota</taxon>
        <taxon>Neoptera</taxon>
        <taxon>Endopterygota</taxon>
        <taxon>Diptera</taxon>
        <taxon>Nematocera</taxon>
        <taxon>Chironomoidea</taxon>
        <taxon>Chironomidae</taxon>
        <taxon>Clunio</taxon>
    </lineage>
</organism>
<dbReference type="SUPFAM" id="SSF51735">
    <property type="entry name" value="NAD(P)-binding Rossmann-fold domains"/>
    <property type="match status" value="1"/>
</dbReference>
<keyword evidence="2" id="KW-0812">Transmembrane</keyword>
<keyword evidence="2" id="KW-1133">Transmembrane helix</keyword>
<dbReference type="Gene3D" id="3.40.50.720">
    <property type="entry name" value="NAD(P)-binding Rossmann-like Domain"/>
    <property type="match status" value="1"/>
</dbReference>
<dbReference type="PANTHER" id="PTHR43157">
    <property type="entry name" value="PHOSPHATIDYLINOSITOL-GLYCAN BIOSYNTHESIS CLASS F PROTEIN-RELATED"/>
    <property type="match status" value="1"/>
</dbReference>
<dbReference type="OrthoDB" id="191139at2759"/>
<dbReference type="PRINTS" id="PR00081">
    <property type="entry name" value="GDHRDH"/>
</dbReference>
<evidence type="ECO:0000313" key="4">
    <source>
        <dbReference type="Proteomes" id="UP000183832"/>
    </source>
</evidence>
<name>A0A1J1HZ96_9DIPT</name>
<dbReference type="PANTHER" id="PTHR43157:SF66">
    <property type="entry name" value="WW DOMAIN-CONTAINING OXIDOREDUCTASE-LIKE PROTEIN"/>
    <property type="match status" value="1"/>
</dbReference>